<evidence type="ECO:0000313" key="2">
    <source>
        <dbReference type="EMBL" id="MEG3183096.1"/>
    </source>
</evidence>
<sequence length="199" mass="21572">MIRTLAVALALATTLPVLAQDAPPEMSPEMSAEQATMMQAYQQAGTPGPQHAGLAKTAGTYDLAIKSWMSPDAPPTSESGTATRSMILGDRVMVEEVEATMHGQPFTGHGMTGYDNVTGKYWSTWNDSMSTGVMVNEGTCDEQGACSFTGSWNDPVSKQEVDARMTTKWTSPTVEVFEMYGPGPDGKEYKMMEMTYTKR</sequence>
<proteinExistence type="predicted"/>
<evidence type="ECO:0000313" key="3">
    <source>
        <dbReference type="Proteomes" id="UP001355056"/>
    </source>
</evidence>
<dbReference type="Pfam" id="PF07617">
    <property type="entry name" value="DUF1579"/>
    <property type="match status" value="1"/>
</dbReference>
<keyword evidence="3" id="KW-1185">Reference proteome</keyword>
<dbReference type="Proteomes" id="UP001355056">
    <property type="component" value="Unassembled WGS sequence"/>
</dbReference>
<accession>A0ABU7YW01</accession>
<feature type="signal peptide" evidence="1">
    <location>
        <begin position="1"/>
        <end position="19"/>
    </location>
</feature>
<gene>
    <name evidence="2" type="ORF">SNE34_03595</name>
</gene>
<dbReference type="InterPro" id="IPR011473">
    <property type="entry name" value="DUF1579"/>
</dbReference>
<dbReference type="EMBL" id="JAXGFP010000002">
    <property type="protein sequence ID" value="MEG3183096.1"/>
    <property type="molecule type" value="Genomic_DNA"/>
</dbReference>
<dbReference type="RefSeq" id="WP_332614818.1">
    <property type="nucleotide sequence ID" value="NZ_JAXGFP010000002.1"/>
</dbReference>
<feature type="chain" id="PRO_5045530640" evidence="1">
    <location>
        <begin position="20"/>
        <end position="199"/>
    </location>
</feature>
<organism evidence="2 3">
    <name type="scientific">Novilysobacter erysipheiresistens</name>
    <dbReference type="NCBI Taxonomy" id="1749332"/>
    <lineage>
        <taxon>Bacteria</taxon>
        <taxon>Pseudomonadati</taxon>
        <taxon>Pseudomonadota</taxon>
        <taxon>Gammaproteobacteria</taxon>
        <taxon>Lysobacterales</taxon>
        <taxon>Lysobacteraceae</taxon>
        <taxon>Novilysobacter</taxon>
    </lineage>
</organism>
<reference evidence="2 3" key="1">
    <citation type="journal article" date="2016" name="Int. J. Syst. Evol. Microbiol.">
        <title>Lysobacter erysipheiresistens sp. nov., an antagonist of powdery mildew, isolated from tobacco-cultivated soil.</title>
        <authorList>
            <person name="Xie B."/>
            <person name="Li T."/>
            <person name="Lin X."/>
            <person name="Wang C.J."/>
            <person name="Chen Y.J."/>
            <person name="Liu W.J."/>
            <person name="Zhao Z.W."/>
        </authorList>
    </citation>
    <scope>NUCLEOTIDE SEQUENCE [LARGE SCALE GENOMIC DNA]</scope>
    <source>
        <strain evidence="2 3">RS-LYSO-3</strain>
    </source>
</reference>
<keyword evidence="1" id="KW-0732">Signal</keyword>
<evidence type="ECO:0000256" key="1">
    <source>
        <dbReference type="SAM" id="SignalP"/>
    </source>
</evidence>
<protein>
    <submittedName>
        <fullName evidence="2">DUF1579 domain-containing protein</fullName>
    </submittedName>
</protein>
<name>A0ABU7YW01_9GAMM</name>
<comment type="caution">
    <text evidence="2">The sequence shown here is derived from an EMBL/GenBank/DDBJ whole genome shotgun (WGS) entry which is preliminary data.</text>
</comment>